<dbReference type="Proteomes" id="UP000250235">
    <property type="component" value="Unassembled WGS sequence"/>
</dbReference>
<dbReference type="AlphaFoldDB" id="A0A2Z7CPA3"/>
<feature type="region of interest" description="Disordered" evidence="1">
    <location>
        <begin position="1"/>
        <end position="22"/>
    </location>
</feature>
<gene>
    <name evidence="2" type="ORF">F511_34201</name>
</gene>
<organism evidence="2 3">
    <name type="scientific">Dorcoceras hygrometricum</name>
    <dbReference type="NCBI Taxonomy" id="472368"/>
    <lineage>
        <taxon>Eukaryota</taxon>
        <taxon>Viridiplantae</taxon>
        <taxon>Streptophyta</taxon>
        <taxon>Embryophyta</taxon>
        <taxon>Tracheophyta</taxon>
        <taxon>Spermatophyta</taxon>
        <taxon>Magnoliopsida</taxon>
        <taxon>eudicotyledons</taxon>
        <taxon>Gunneridae</taxon>
        <taxon>Pentapetalae</taxon>
        <taxon>asterids</taxon>
        <taxon>lamiids</taxon>
        <taxon>Lamiales</taxon>
        <taxon>Gesneriaceae</taxon>
        <taxon>Didymocarpoideae</taxon>
        <taxon>Trichosporeae</taxon>
        <taxon>Loxocarpinae</taxon>
        <taxon>Dorcoceras</taxon>
    </lineage>
</organism>
<evidence type="ECO:0000256" key="1">
    <source>
        <dbReference type="SAM" id="MobiDB-lite"/>
    </source>
</evidence>
<keyword evidence="3" id="KW-1185">Reference proteome</keyword>
<evidence type="ECO:0000313" key="3">
    <source>
        <dbReference type="Proteomes" id="UP000250235"/>
    </source>
</evidence>
<accession>A0A2Z7CPA3</accession>
<dbReference type="EMBL" id="KQ994628">
    <property type="protein sequence ID" value="KZV47787.1"/>
    <property type="molecule type" value="Genomic_DNA"/>
</dbReference>
<sequence>MHGPIEKSESSKKTQRVRVEEHQDRPRFFLPPRNEFDDVWSVVRHKKFHKPLNRTQKRRLLRERVAAKREIAGMMVSKYTFYRKATEDKSSEYGDDLLSEDDTRENKTIDFRVGIHIPVDLNTDVMILTEKFKLWNVMKKRQ</sequence>
<name>A0A2Z7CPA3_9LAMI</name>
<evidence type="ECO:0000313" key="2">
    <source>
        <dbReference type="EMBL" id="KZV47787.1"/>
    </source>
</evidence>
<reference evidence="2 3" key="1">
    <citation type="journal article" date="2015" name="Proc. Natl. Acad. Sci. U.S.A.">
        <title>The resurrection genome of Boea hygrometrica: A blueprint for survival of dehydration.</title>
        <authorList>
            <person name="Xiao L."/>
            <person name="Yang G."/>
            <person name="Zhang L."/>
            <person name="Yang X."/>
            <person name="Zhao S."/>
            <person name="Ji Z."/>
            <person name="Zhou Q."/>
            <person name="Hu M."/>
            <person name="Wang Y."/>
            <person name="Chen M."/>
            <person name="Xu Y."/>
            <person name="Jin H."/>
            <person name="Xiao X."/>
            <person name="Hu G."/>
            <person name="Bao F."/>
            <person name="Hu Y."/>
            <person name="Wan P."/>
            <person name="Li L."/>
            <person name="Deng X."/>
            <person name="Kuang T."/>
            <person name="Xiang C."/>
            <person name="Zhu J.K."/>
            <person name="Oliver M.J."/>
            <person name="He Y."/>
        </authorList>
    </citation>
    <scope>NUCLEOTIDE SEQUENCE [LARGE SCALE GENOMIC DNA]</scope>
    <source>
        <strain evidence="3">cv. XS01</strain>
    </source>
</reference>
<proteinExistence type="predicted"/>
<protein>
    <submittedName>
        <fullName evidence="2">Uncharacterized protein</fullName>
    </submittedName>
</protein>